<reference evidence="2" key="1">
    <citation type="journal article" date="2022" name="Nat. Commun.">
        <title>Chromosome evolution and the genetic basis of agronomically important traits in greater yam.</title>
        <authorList>
            <person name="Bredeson J.V."/>
            <person name="Lyons J.B."/>
            <person name="Oniyinde I.O."/>
            <person name="Okereke N.R."/>
            <person name="Kolade O."/>
            <person name="Nnabue I."/>
            <person name="Nwadili C.O."/>
            <person name="Hribova E."/>
            <person name="Parker M."/>
            <person name="Nwogha J."/>
            <person name="Shu S."/>
            <person name="Carlson J."/>
            <person name="Kariba R."/>
            <person name="Muthemba S."/>
            <person name="Knop K."/>
            <person name="Barton G.J."/>
            <person name="Sherwood A.V."/>
            <person name="Lopez-Montes A."/>
            <person name="Asiedu R."/>
            <person name="Jamnadass R."/>
            <person name="Muchugi A."/>
            <person name="Goodstein D."/>
            <person name="Egesi C.N."/>
            <person name="Featherston J."/>
            <person name="Asfaw A."/>
            <person name="Simpson G.G."/>
            <person name="Dolezel J."/>
            <person name="Hendre P.S."/>
            <person name="Van Deynze A."/>
            <person name="Kumar P.L."/>
            <person name="Obidiegwu J.E."/>
            <person name="Bhattacharjee R."/>
            <person name="Rokhsar D.S."/>
        </authorList>
    </citation>
    <scope>NUCLEOTIDE SEQUENCE [LARGE SCALE GENOMIC DNA]</scope>
    <source>
        <strain evidence="2">cv. TDa95/00328</strain>
    </source>
</reference>
<dbReference type="EMBL" id="CM037013">
    <property type="protein sequence ID" value="KAH7689428.1"/>
    <property type="molecule type" value="Genomic_DNA"/>
</dbReference>
<keyword evidence="2" id="KW-1185">Reference proteome</keyword>
<protein>
    <submittedName>
        <fullName evidence="1">Fatty acid desaturase domain-containing protein</fullName>
        <ecNumber evidence="1">1.14.19.22</ecNumber>
    </submittedName>
</protein>
<organism evidence="1 2">
    <name type="scientific">Dioscorea alata</name>
    <name type="common">Purple yam</name>
    <dbReference type="NCBI Taxonomy" id="55571"/>
    <lineage>
        <taxon>Eukaryota</taxon>
        <taxon>Viridiplantae</taxon>
        <taxon>Streptophyta</taxon>
        <taxon>Embryophyta</taxon>
        <taxon>Tracheophyta</taxon>
        <taxon>Spermatophyta</taxon>
        <taxon>Magnoliopsida</taxon>
        <taxon>Liliopsida</taxon>
        <taxon>Dioscoreales</taxon>
        <taxon>Dioscoreaceae</taxon>
        <taxon>Dioscorea</taxon>
    </lineage>
</organism>
<evidence type="ECO:0000313" key="1">
    <source>
        <dbReference type="EMBL" id="KAH7689428.1"/>
    </source>
</evidence>
<proteinExistence type="predicted"/>
<name>A0ACB7WNC4_DIOAL</name>
<accession>A0ACB7WNC4</accession>
<comment type="caution">
    <text evidence="1">The sequence shown here is derived from an EMBL/GenBank/DDBJ whole genome shotgun (WGS) entry which is preliminary data.</text>
</comment>
<gene>
    <name evidence="1" type="ORF">IHE45_03G097600</name>
</gene>
<sequence>MGTAGADADAEDKAHKNPFRRVPVDKPPFTLSQLKKAIPPHCFHRSILTSFSYLLHDLFISALLLLLAIYFIPSISFTPLRITVWLLYWSLQASFLGGLWVIAHECGHHAFSDYSIIDDIVGFVLHSFLMVPYFSFKYSHRQHHSNIASLDDDNSFVPKPKSKLLRFAKYFNNPIGTVLILLYYIPFGWFLYLLFSIITPYSGFICHFDPFSPIFSAGQRVYVLISDAGILSVCFLLYHLATCFSVSSVMTIYAGPLFILNAAFVVVTYLHHTHPALPHYDSDEWDWLRGSLSTVDRDYGVLNKVLHNITDTHVVHHLFSTIPHYHAVEATHAIKPLLGDYYRYDGTPILSALWREFRHCFFVQPEYSRPGVYWFTNKL</sequence>
<dbReference type="EC" id="1.14.19.22" evidence="1"/>
<keyword evidence="1" id="KW-0560">Oxidoreductase</keyword>
<dbReference type="Proteomes" id="UP000827976">
    <property type="component" value="Chromosome 3"/>
</dbReference>
<evidence type="ECO:0000313" key="2">
    <source>
        <dbReference type="Proteomes" id="UP000827976"/>
    </source>
</evidence>